<gene>
    <name evidence="3" type="ORF">AT15_00280</name>
</gene>
<dbReference type="EMBL" id="JFHK01000010">
    <property type="protein sequence ID" value="OAA30398.1"/>
    <property type="molecule type" value="Genomic_DNA"/>
</dbReference>
<feature type="domain" description="Fibronectin type-III" evidence="2">
    <location>
        <begin position="617"/>
        <end position="708"/>
    </location>
</feature>
<dbReference type="InterPro" id="IPR044060">
    <property type="entry name" value="Bacterial_rp_domain"/>
</dbReference>
<feature type="domain" description="Fibronectin type-III" evidence="2">
    <location>
        <begin position="521"/>
        <end position="611"/>
    </location>
</feature>
<dbReference type="Gene3D" id="3.90.70.10">
    <property type="entry name" value="Cysteine proteinases"/>
    <property type="match status" value="1"/>
</dbReference>
<sequence>MKKVLFALAIGILLLFLSGCPSIQKGYVLNVGADYPGVTVTVDGETYTTPISLNVSEGPHTVKVVNPPVEIDYSTKDVSELPESCYEFIGWEDGSSDNPRTVSITGDTKLKALTATQYLVYTYSNPYGLVSIPGTGFYVSGSTITLKAPYVEGYAFDKWYVNNVVVSTDETLQLKVDSMKIVIGSYKKADSSTLLKVDTSPSNLKILLDGSEYLAPKSLYVDSGSNHTIGTVSPQYKDLSNYVPGDDTRFDFTSWEDGSSELSRSVVVSSSTTFKASFDSAYKVQVEADPDSVAITGSGWYLPGKTINISAPSVDGYLFDHWEVNGSAYSSESSIKLSVDSPKLVKAVYKNIIPTKQLTVKTSPDNLMVVIDENSYVAPAVVTVDEGTVHTIRVEQVQERDESALVAGNDTRYVFSKWEDGSTELSRTITVSDDTVLTAQFNTEFKVDTSESPANIASISGAGWYASGKEVTLSAPEVSGYKFDHWEINGVNRGSSNPLATTVNEPLMVKAVYTSLSSLPAPTSLKLYGSTESYILLTWKDNASNEDGYEIWRKVEGGSYQRIFKTGPNVYVMYDFSPVAGKTNYYKVRAFKKDGTYSDFSNEVNTSGEEPSTTVPTPTNPSPADKSTNQDTSLTLKWSVSDGNPGDYSYDLYLGKTTSPSRIAANLSKTQWVVTLEPNTTYYWKVVVRTTDNQTKSGPLWSFTTNSTVKKGAFKIANSWGVGGWENVPDGFFWITYEAMKMNKMGVYVVAPKDYYEPKAVAVFKISHANRGDTKVYVGVGDPATSGKVKGFNTSFYMDGGEHPYPDNKIVLDITELLPIDNQQVFLKVYDGSEYETGTIDYFAVEIYDNYKSGTPVAKYEASGLPVNTSNGKYTYVTIPGVKAASPEVALSSSLDIGLKTAKVTEQDLKDLEESFGVYSGEKNYNVIIDGHGTGYIPPTEEQWQEIMNTAQIITGVEMPTTTALPSAVDHSQEVYFPPIGNQGSEGSCTSWSIGYYISTYYEAAANGWDLSGAKYTYSGIDSTHSDKVMSPDFLYHQVNGGIDAGSYFTDNIKVINQMGIASWKTMPYSSSDHYSWPTETAWREAPMHRNSNANYYYMTIYDDADIETLKSLIARGYLVSIGVDAYRFSALKSNDVWDVDNYKQTTINHAVTVVGYDDSM</sequence>
<protein>
    <recommendedName>
        <fullName evidence="2">Fibronectin type-III domain-containing protein</fullName>
    </recommendedName>
</protein>
<dbReference type="Gene3D" id="2.60.40.10">
    <property type="entry name" value="Immunoglobulins"/>
    <property type="match status" value="2"/>
</dbReference>
<feature type="compositionally biased region" description="Polar residues" evidence="1">
    <location>
        <begin position="625"/>
        <end position="636"/>
    </location>
</feature>
<proteinExistence type="predicted"/>
<dbReference type="CDD" id="cd02619">
    <property type="entry name" value="Peptidase_C1"/>
    <property type="match status" value="1"/>
</dbReference>
<feature type="compositionally biased region" description="Low complexity" evidence="1">
    <location>
        <begin position="606"/>
        <end position="617"/>
    </location>
</feature>
<accession>A0A176K0P5</accession>
<comment type="caution">
    <text evidence="3">The sequence shown here is derived from an EMBL/GenBank/DDBJ whole genome shotgun (WGS) entry which is preliminary data.</text>
</comment>
<dbReference type="InterPro" id="IPR036116">
    <property type="entry name" value="FN3_sf"/>
</dbReference>
<evidence type="ECO:0000259" key="2">
    <source>
        <dbReference type="PROSITE" id="PS50853"/>
    </source>
</evidence>
<dbReference type="Proteomes" id="UP000077339">
    <property type="component" value="Unassembled WGS sequence"/>
</dbReference>
<dbReference type="PATRIC" id="fig|1453497.3.peg.63"/>
<dbReference type="GO" id="GO:0006508">
    <property type="term" value="P:proteolysis"/>
    <property type="evidence" value="ECO:0007669"/>
    <property type="project" value="InterPro"/>
</dbReference>
<dbReference type="SMART" id="SM00060">
    <property type="entry name" value="FN3"/>
    <property type="match status" value="2"/>
</dbReference>
<dbReference type="OrthoDB" id="48386at2"/>
<name>A0A176K0P5_9BACT</name>
<dbReference type="RefSeq" id="WP_068347572.1">
    <property type="nucleotide sequence ID" value="NZ_JFHK01000010.1"/>
</dbReference>
<dbReference type="PROSITE" id="PS50853">
    <property type="entry name" value="FN3"/>
    <property type="match status" value="2"/>
</dbReference>
<dbReference type="Pfam" id="PF18998">
    <property type="entry name" value="Flg_new_2"/>
    <property type="match status" value="4"/>
</dbReference>
<dbReference type="GO" id="GO:0008234">
    <property type="term" value="F:cysteine-type peptidase activity"/>
    <property type="evidence" value="ECO:0007669"/>
    <property type="project" value="InterPro"/>
</dbReference>
<evidence type="ECO:0000313" key="3">
    <source>
        <dbReference type="EMBL" id="OAA30398.1"/>
    </source>
</evidence>
<evidence type="ECO:0000313" key="4">
    <source>
        <dbReference type="Proteomes" id="UP000077339"/>
    </source>
</evidence>
<organism evidence="3 4">
    <name type="scientific">Kosmotoga arenicorallina S304</name>
    <dbReference type="NCBI Taxonomy" id="1453497"/>
    <lineage>
        <taxon>Bacteria</taxon>
        <taxon>Thermotogati</taxon>
        <taxon>Thermotogota</taxon>
        <taxon>Thermotogae</taxon>
        <taxon>Kosmotogales</taxon>
        <taxon>Kosmotogaceae</taxon>
        <taxon>Kosmotoga</taxon>
    </lineage>
</organism>
<dbReference type="PROSITE" id="PS51257">
    <property type="entry name" value="PROKAR_LIPOPROTEIN"/>
    <property type="match status" value="1"/>
</dbReference>
<feature type="region of interest" description="Disordered" evidence="1">
    <location>
        <begin position="602"/>
        <end position="636"/>
    </location>
</feature>
<reference evidence="3 4" key="1">
    <citation type="submission" date="2014-02" db="EMBL/GenBank/DDBJ databases">
        <title>Kosmotoga genome sequencing.</title>
        <authorList>
            <person name="Pollo S.M."/>
            <person name="Charchuk R."/>
            <person name="Nesbo C.L."/>
        </authorList>
    </citation>
    <scope>NUCLEOTIDE SEQUENCE [LARGE SCALE GENOMIC DNA]</scope>
    <source>
        <strain evidence="3 4">S304</strain>
    </source>
</reference>
<dbReference type="SUPFAM" id="SSF49265">
    <property type="entry name" value="Fibronectin type III"/>
    <property type="match status" value="2"/>
</dbReference>
<keyword evidence="4" id="KW-1185">Reference proteome</keyword>
<evidence type="ECO:0000256" key="1">
    <source>
        <dbReference type="SAM" id="MobiDB-lite"/>
    </source>
</evidence>
<dbReference type="InterPro" id="IPR013783">
    <property type="entry name" value="Ig-like_fold"/>
</dbReference>
<dbReference type="SUPFAM" id="SSF54001">
    <property type="entry name" value="Cysteine proteinases"/>
    <property type="match status" value="1"/>
</dbReference>
<dbReference type="InterPro" id="IPR000668">
    <property type="entry name" value="Peptidase_C1A_C"/>
</dbReference>
<dbReference type="AlphaFoldDB" id="A0A176K0P5"/>
<dbReference type="Pfam" id="PF00112">
    <property type="entry name" value="Peptidase_C1"/>
    <property type="match status" value="1"/>
</dbReference>
<dbReference type="InterPro" id="IPR038765">
    <property type="entry name" value="Papain-like_cys_pep_sf"/>
</dbReference>
<dbReference type="InterPro" id="IPR003961">
    <property type="entry name" value="FN3_dom"/>
</dbReference>